<dbReference type="GO" id="GO:0016747">
    <property type="term" value="F:acyltransferase activity, transferring groups other than amino-acyl groups"/>
    <property type="evidence" value="ECO:0007669"/>
    <property type="project" value="InterPro"/>
</dbReference>
<keyword evidence="1" id="KW-0812">Transmembrane</keyword>
<keyword evidence="3" id="KW-0808">Transferase</keyword>
<gene>
    <name evidence="3" type="ordered locus">Saro_0531</name>
</gene>
<dbReference type="PANTHER" id="PTHR23028:SF134">
    <property type="entry name" value="PUTATIVE (AFU_ORTHOLOGUE AFUA_4G08520)-RELATED"/>
    <property type="match status" value="1"/>
</dbReference>
<accession>Q2GAZ5</accession>
<keyword evidence="1" id="KW-0472">Membrane</keyword>
<feature type="transmembrane region" description="Helical" evidence="1">
    <location>
        <begin position="220"/>
        <end position="237"/>
    </location>
</feature>
<feature type="transmembrane region" description="Helical" evidence="1">
    <location>
        <begin position="156"/>
        <end position="175"/>
    </location>
</feature>
<organism evidence="3 4">
    <name type="scientific">Novosphingobium aromaticivorans (strain ATCC 700278 / DSM 12444 / CCUG 56034 / CIP 105152 / NBRC 16084 / F199)</name>
    <dbReference type="NCBI Taxonomy" id="279238"/>
    <lineage>
        <taxon>Bacteria</taxon>
        <taxon>Pseudomonadati</taxon>
        <taxon>Pseudomonadota</taxon>
        <taxon>Alphaproteobacteria</taxon>
        <taxon>Sphingomonadales</taxon>
        <taxon>Sphingomonadaceae</taxon>
        <taxon>Novosphingobium</taxon>
    </lineage>
</organism>
<dbReference type="HOGENOM" id="CLU_005679_2_1_5"/>
<evidence type="ECO:0000313" key="3">
    <source>
        <dbReference type="EMBL" id="ABD24978.1"/>
    </source>
</evidence>
<dbReference type="InterPro" id="IPR050879">
    <property type="entry name" value="Acyltransferase_3"/>
</dbReference>
<reference evidence="4" key="1">
    <citation type="submission" date="2006-01" db="EMBL/GenBank/DDBJ databases">
        <title>Complete sequence of Novosphingobium aromaticivorans DSM 12444.</title>
        <authorList>
            <consortium name="US DOE Joint Genome Institute"/>
            <person name="Copeland A."/>
            <person name="Lucas S."/>
            <person name="Lapidus A."/>
            <person name="Barry K."/>
            <person name="Detter J.C."/>
            <person name="Glavina T."/>
            <person name="Hammon N."/>
            <person name="Israni S."/>
            <person name="Pitluck S."/>
            <person name="Chain P."/>
            <person name="Malfatti S."/>
            <person name="Shin M."/>
            <person name="Vergez L."/>
            <person name="Schmutz J."/>
            <person name="Larimer F."/>
            <person name="Land M."/>
            <person name="Kyrpides N."/>
            <person name="Ivanova N."/>
            <person name="Fredrickson J."/>
            <person name="Balkwill D."/>
            <person name="Romine M.F."/>
            <person name="Richardson P."/>
        </authorList>
    </citation>
    <scope>NUCLEOTIDE SEQUENCE [LARGE SCALE GENOMIC DNA]</scope>
    <source>
        <strain evidence="4">ATCC 700278 / DSM 12444 / CCUG 56034 / CIP 105152 / NBRC 16084 / F199</strain>
    </source>
</reference>
<name>Q2GAZ5_NOVAD</name>
<proteinExistence type="predicted"/>
<dbReference type="Pfam" id="PF01757">
    <property type="entry name" value="Acyl_transf_3"/>
    <property type="match status" value="1"/>
</dbReference>
<feature type="transmembrane region" description="Helical" evidence="1">
    <location>
        <begin position="190"/>
        <end position="208"/>
    </location>
</feature>
<feature type="transmembrane region" description="Helical" evidence="1">
    <location>
        <begin position="79"/>
        <end position="111"/>
    </location>
</feature>
<dbReference type="EMBL" id="CP000248">
    <property type="protein sequence ID" value="ABD24978.1"/>
    <property type="molecule type" value="Genomic_DNA"/>
</dbReference>
<keyword evidence="1" id="KW-1133">Transmembrane helix</keyword>
<feature type="transmembrane region" description="Helical" evidence="1">
    <location>
        <begin position="12"/>
        <end position="33"/>
    </location>
</feature>
<evidence type="ECO:0000313" key="4">
    <source>
        <dbReference type="Proteomes" id="UP000009134"/>
    </source>
</evidence>
<feature type="transmembrane region" description="Helical" evidence="1">
    <location>
        <begin position="131"/>
        <end position="149"/>
    </location>
</feature>
<feature type="transmembrane region" description="Helical" evidence="1">
    <location>
        <begin position="303"/>
        <end position="325"/>
    </location>
</feature>
<dbReference type="eggNOG" id="COG1835">
    <property type="taxonomic scope" value="Bacteria"/>
</dbReference>
<dbReference type="Proteomes" id="UP000009134">
    <property type="component" value="Chromosome"/>
</dbReference>
<dbReference type="InterPro" id="IPR002656">
    <property type="entry name" value="Acyl_transf_3_dom"/>
</dbReference>
<evidence type="ECO:0000256" key="1">
    <source>
        <dbReference type="SAM" id="Phobius"/>
    </source>
</evidence>
<dbReference type="AlphaFoldDB" id="Q2GAZ5"/>
<sequence>MNHSPRLFQLDALRGLAAMAIMLFHLDLVYRIHGPFVRGYLFVDMFFLLSGFVLAVSTERKLKAGIGALAFTRDRFVRLWPLVAVGAGVATARAFAIGMADPLTLLLWLALDLAMIPSFSGTGPFYRYNGPQWTLFYELLANFLHALVLRKVPTRWMLALALALGVALIVTVRMHGSDTMGVDAPTWDTWWMGLPRVGWSYVLGVWMGRKYKDGVRGPALPWWLTLALPVVAIALVPRLPLRVAHGDLVFVMGFLPLAVWAVAQSRPPKALKPAFEWFGNYSLPLYCVHLTVLVWISELLGRAAWVQATAVGAAMLLAFVFSRLISFKGRPTRGKPDLAPTG</sequence>
<evidence type="ECO:0000259" key="2">
    <source>
        <dbReference type="Pfam" id="PF01757"/>
    </source>
</evidence>
<keyword evidence="3" id="KW-0012">Acyltransferase</keyword>
<feature type="transmembrane region" description="Helical" evidence="1">
    <location>
        <begin position="275"/>
        <end position="297"/>
    </location>
</feature>
<dbReference type="STRING" id="279238.Saro_0531"/>
<feature type="transmembrane region" description="Helical" evidence="1">
    <location>
        <begin position="243"/>
        <end position="263"/>
    </location>
</feature>
<dbReference type="PANTHER" id="PTHR23028">
    <property type="entry name" value="ACETYLTRANSFERASE"/>
    <property type="match status" value="1"/>
</dbReference>
<feature type="domain" description="Acyltransferase 3" evidence="2">
    <location>
        <begin position="9"/>
        <end position="320"/>
    </location>
</feature>
<keyword evidence="4" id="KW-1185">Reference proteome</keyword>
<feature type="transmembrane region" description="Helical" evidence="1">
    <location>
        <begin position="39"/>
        <end position="58"/>
    </location>
</feature>
<protein>
    <submittedName>
        <fullName evidence="3">Acyltransferase 3</fullName>
    </submittedName>
</protein>
<dbReference type="KEGG" id="nar:Saro_0531"/>